<evidence type="ECO:0000313" key="1">
    <source>
        <dbReference type="EMBL" id="WVZ65482.1"/>
    </source>
</evidence>
<proteinExistence type="predicted"/>
<sequence length="492" mass="54410">MPPKPANPAPAAEFEYCEVCRYNHDQGRRHRYMRKHREELDAVVTRFRSKLSDLRRALLHGAPSSQPPRPRLWCPFCSVDLDSRSACGNAIYHLASGEHLKGVKDFLRKHGGAMDQVESLRISEDGLAKWEKVSKSLSTEAKKGTEGLIGPSLKPTKDIQNESTCDNLDSFSQTNFPSLSNTASYVVMPLQSPTNGEYHPISTACHVASSLSSALYATPCETLRPPITPWGSAETHKLQGAPPTNWFHSSGPETKCHQSTIIANGASPSISCSVHVRFRTIKIQQSDAGGNLSNGIGYCCSKANVHTGAPPPWLKANEYDPENFSIRSCGLFSSRERKLRKLNPKRVGAAWAERRRAEMEMEKRGEIVPETSDSNWLPNFGSVWQSGTRKESRKEFEKSHKLHDTKSNHELALDIKPYISKRMICSFLLQRLGVDKASDKDGGRPGVSAEEQLWRGPIDGFPCQAVSGMQMLGMPSKALTTQAAVAFLGTKH</sequence>
<dbReference type="Pfam" id="PF14968">
    <property type="entry name" value="CCDC84"/>
    <property type="match status" value="1"/>
</dbReference>
<gene>
    <name evidence="1" type="ORF">U9M48_014837</name>
</gene>
<reference evidence="1 2" key="1">
    <citation type="submission" date="2024-02" db="EMBL/GenBank/DDBJ databases">
        <title>High-quality chromosome-scale genome assembly of Pensacola bahiagrass (Paspalum notatum Flugge var. saurae).</title>
        <authorList>
            <person name="Vega J.M."/>
            <person name="Podio M."/>
            <person name="Orjuela J."/>
            <person name="Siena L.A."/>
            <person name="Pessino S.C."/>
            <person name="Combes M.C."/>
            <person name="Mariac C."/>
            <person name="Albertini E."/>
            <person name="Pupilli F."/>
            <person name="Ortiz J.P.A."/>
            <person name="Leblanc O."/>
        </authorList>
    </citation>
    <scope>NUCLEOTIDE SEQUENCE [LARGE SCALE GENOMIC DNA]</scope>
    <source>
        <strain evidence="1">R1</strain>
        <tissue evidence="1">Leaf</tissue>
    </source>
</reference>
<evidence type="ECO:0008006" key="3">
    <source>
        <dbReference type="Google" id="ProtNLM"/>
    </source>
</evidence>
<name>A0AAQ3T3N3_PASNO</name>
<evidence type="ECO:0000313" key="2">
    <source>
        <dbReference type="Proteomes" id="UP001341281"/>
    </source>
</evidence>
<dbReference type="InterPro" id="IPR028015">
    <property type="entry name" value="CCDC84-like"/>
</dbReference>
<accession>A0AAQ3T3N3</accession>
<dbReference type="PANTHER" id="PTHR31198:SF1">
    <property type="entry name" value="CENTROSOMAL AT-AC SPLICING FACTOR"/>
    <property type="match status" value="1"/>
</dbReference>
<dbReference type="EMBL" id="CP144747">
    <property type="protein sequence ID" value="WVZ65482.1"/>
    <property type="molecule type" value="Genomic_DNA"/>
</dbReference>
<protein>
    <recommendedName>
        <fullName evidence="3">TITAN-like protein</fullName>
    </recommendedName>
</protein>
<dbReference type="PANTHER" id="PTHR31198">
    <property type="entry name" value="COILED-COIL DOMAIN-CONTAINING PROTEIN 84"/>
    <property type="match status" value="1"/>
</dbReference>
<dbReference type="AlphaFoldDB" id="A0AAQ3T3N3"/>
<organism evidence="1 2">
    <name type="scientific">Paspalum notatum var. saurae</name>
    <dbReference type="NCBI Taxonomy" id="547442"/>
    <lineage>
        <taxon>Eukaryota</taxon>
        <taxon>Viridiplantae</taxon>
        <taxon>Streptophyta</taxon>
        <taxon>Embryophyta</taxon>
        <taxon>Tracheophyta</taxon>
        <taxon>Spermatophyta</taxon>
        <taxon>Magnoliopsida</taxon>
        <taxon>Liliopsida</taxon>
        <taxon>Poales</taxon>
        <taxon>Poaceae</taxon>
        <taxon>PACMAD clade</taxon>
        <taxon>Panicoideae</taxon>
        <taxon>Andropogonodae</taxon>
        <taxon>Paspaleae</taxon>
        <taxon>Paspalinae</taxon>
        <taxon>Paspalum</taxon>
    </lineage>
</organism>
<keyword evidence="2" id="KW-1185">Reference proteome</keyword>
<dbReference type="Proteomes" id="UP001341281">
    <property type="component" value="Chromosome 03"/>
</dbReference>